<feature type="signal peptide" evidence="1">
    <location>
        <begin position="1"/>
        <end position="19"/>
    </location>
</feature>
<feature type="domain" description="DUF4833" evidence="2">
    <location>
        <begin position="34"/>
        <end position="163"/>
    </location>
</feature>
<comment type="caution">
    <text evidence="3">The sequence shown here is derived from an EMBL/GenBank/DDBJ whole genome shotgun (WGS) entry which is preliminary data.</text>
</comment>
<evidence type="ECO:0000256" key="1">
    <source>
        <dbReference type="SAM" id="SignalP"/>
    </source>
</evidence>
<sequence length="174" mass="19866">MTKFILILLIFVSTHIAFAQEGYPKPTDKTGLLFYIQHNRGKNTFIYALNRLENNKLDEDNPIKVYRQIFDKNGEIKPLSVIQKNFAYGIESIPVNKNRYEASIVSLPSQKFYLNIPSKGNPYVETTVNGVQLKVNRIFIQQRDGTSGLNTKVDYILFYGTSKNGAVVQKLLID</sequence>
<protein>
    <submittedName>
        <fullName evidence="3">DUF4833 domain-containing protein</fullName>
    </submittedName>
</protein>
<dbReference type="EMBL" id="BMKM01000006">
    <property type="protein sequence ID" value="GGE26564.1"/>
    <property type="molecule type" value="Genomic_DNA"/>
</dbReference>
<keyword evidence="1" id="KW-0732">Signal</keyword>
<proteinExistence type="predicted"/>
<dbReference type="Proteomes" id="UP000614460">
    <property type="component" value="Unassembled WGS sequence"/>
</dbReference>
<accession>A0A8H9G2V7</accession>
<gene>
    <name evidence="3" type="ORF">GCM10011516_25340</name>
</gene>
<organism evidence="3 4">
    <name type="scientific">Sphingobacterium cellulitidis</name>
    <dbReference type="NCBI Taxonomy" id="1768011"/>
    <lineage>
        <taxon>Bacteria</taxon>
        <taxon>Pseudomonadati</taxon>
        <taxon>Bacteroidota</taxon>
        <taxon>Sphingobacteriia</taxon>
        <taxon>Sphingobacteriales</taxon>
        <taxon>Sphingobacteriaceae</taxon>
        <taxon>Sphingobacterium</taxon>
    </lineage>
</organism>
<evidence type="ECO:0000259" key="2">
    <source>
        <dbReference type="Pfam" id="PF16117"/>
    </source>
</evidence>
<dbReference type="Pfam" id="PF16117">
    <property type="entry name" value="DUF4833"/>
    <property type="match status" value="1"/>
</dbReference>
<keyword evidence="4" id="KW-1185">Reference proteome</keyword>
<evidence type="ECO:0000313" key="4">
    <source>
        <dbReference type="Proteomes" id="UP000614460"/>
    </source>
</evidence>
<reference evidence="3" key="2">
    <citation type="submission" date="2020-09" db="EMBL/GenBank/DDBJ databases">
        <authorList>
            <person name="Sun Q."/>
            <person name="Zhou Y."/>
        </authorList>
    </citation>
    <scope>NUCLEOTIDE SEQUENCE</scope>
    <source>
        <strain evidence="3">CGMCC 1.15966</strain>
    </source>
</reference>
<reference evidence="3" key="1">
    <citation type="journal article" date="2014" name="Int. J. Syst. Evol. Microbiol.">
        <title>Complete genome sequence of Corynebacterium casei LMG S-19264T (=DSM 44701T), isolated from a smear-ripened cheese.</title>
        <authorList>
            <consortium name="US DOE Joint Genome Institute (JGI-PGF)"/>
            <person name="Walter F."/>
            <person name="Albersmeier A."/>
            <person name="Kalinowski J."/>
            <person name="Ruckert C."/>
        </authorList>
    </citation>
    <scope>NUCLEOTIDE SEQUENCE</scope>
    <source>
        <strain evidence="3">CGMCC 1.15966</strain>
    </source>
</reference>
<name>A0A8H9G2V7_9SPHI</name>
<dbReference type="InterPro" id="IPR032269">
    <property type="entry name" value="DUF4833"/>
</dbReference>
<feature type="chain" id="PRO_5034526235" evidence="1">
    <location>
        <begin position="20"/>
        <end position="174"/>
    </location>
</feature>
<dbReference type="RefSeq" id="WP_094257924.1">
    <property type="nucleotide sequence ID" value="NZ_BMKM01000006.1"/>
</dbReference>
<evidence type="ECO:0000313" key="3">
    <source>
        <dbReference type="EMBL" id="GGE26564.1"/>
    </source>
</evidence>
<dbReference type="AlphaFoldDB" id="A0A8H9G2V7"/>